<gene>
    <name evidence="1" type="ORF">CDAR_532281</name>
</gene>
<dbReference type="EMBL" id="BPLQ01011727">
    <property type="protein sequence ID" value="GIY59870.1"/>
    <property type="molecule type" value="Genomic_DNA"/>
</dbReference>
<reference evidence="1 2" key="1">
    <citation type="submission" date="2021-06" db="EMBL/GenBank/DDBJ databases">
        <title>Caerostris darwini draft genome.</title>
        <authorList>
            <person name="Kono N."/>
            <person name="Arakawa K."/>
        </authorList>
    </citation>
    <scope>NUCLEOTIDE SEQUENCE [LARGE SCALE GENOMIC DNA]</scope>
</reference>
<sequence length="68" mass="7939">MADPTFDGNNHSMGFPHRLVVLENERPAYRLVAGQLIRKQEIVDKPYQPTPVIDKKINQNIFHHSLFR</sequence>
<dbReference type="Proteomes" id="UP001054837">
    <property type="component" value="Unassembled WGS sequence"/>
</dbReference>
<name>A0AAV4UQ84_9ARAC</name>
<proteinExistence type="predicted"/>
<accession>A0AAV4UQ84</accession>
<evidence type="ECO:0000313" key="1">
    <source>
        <dbReference type="EMBL" id="GIY59870.1"/>
    </source>
</evidence>
<protein>
    <submittedName>
        <fullName evidence="1">Uncharacterized protein</fullName>
    </submittedName>
</protein>
<evidence type="ECO:0000313" key="2">
    <source>
        <dbReference type="Proteomes" id="UP001054837"/>
    </source>
</evidence>
<organism evidence="1 2">
    <name type="scientific">Caerostris darwini</name>
    <dbReference type="NCBI Taxonomy" id="1538125"/>
    <lineage>
        <taxon>Eukaryota</taxon>
        <taxon>Metazoa</taxon>
        <taxon>Ecdysozoa</taxon>
        <taxon>Arthropoda</taxon>
        <taxon>Chelicerata</taxon>
        <taxon>Arachnida</taxon>
        <taxon>Araneae</taxon>
        <taxon>Araneomorphae</taxon>
        <taxon>Entelegynae</taxon>
        <taxon>Araneoidea</taxon>
        <taxon>Araneidae</taxon>
        <taxon>Caerostris</taxon>
    </lineage>
</organism>
<keyword evidence="2" id="KW-1185">Reference proteome</keyword>
<dbReference type="AlphaFoldDB" id="A0AAV4UQ84"/>
<comment type="caution">
    <text evidence="1">The sequence shown here is derived from an EMBL/GenBank/DDBJ whole genome shotgun (WGS) entry which is preliminary data.</text>
</comment>